<keyword evidence="4 17" id="KW-0328">Glycosyltransferase</keyword>
<accession>A0A7R8D5L7</accession>
<keyword evidence="18" id="KW-1185">Reference proteome</keyword>
<proteinExistence type="inferred from homology"/>
<dbReference type="GO" id="GO:0097503">
    <property type="term" value="P:sialylation"/>
    <property type="evidence" value="ECO:0007669"/>
    <property type="project" value="TreeGrafter"/>
</dbReference>
<name>A0A7R8D5L7_LEPSM</name>
<evidence type="ECO:0000256" key="3">
    <source>
        <dbReference type="ARBA" id="ARBA00006003"/>
    </source>
</evidence>
<dbReference type="InterPro" id="IPR001675">
    <property type="entry name" value="Glyco_trans_29"/>
</dbReference>
<protein>
    <recommendedName>
        <fullName evidence="15">beta-galactoside alpha-(2,6)-sialyltransferase</fullName>
        <ecNumber evidence="15">2.4.3.1</ecNumber>
    </recommendedName>
</protein>
<dbReference type="EMBL" id="HG994588">
    <property type="protein sequence ID" value="CAF3036848.1"/>
    <property type="molecule type" value="Genomic_DNA"/>
</dbReference>
<dbReference type="PANTHER" id="PTHR46059:SF1">
    <property type="entry name" value="BETA-GALACTOSIDE ALPHA-2,6-SIALYLTRANSFERASE"/>
    <property type="match status" value="1"/>
</dbReference>
<dbReference type="InterPro" id="IPR038578">
    <property type="entry name" value="GT29-like_sf"/>
</dbReference>
<keyword evidence="10" id="KW-0496">Mitochondrion</keyword>
<keyword evidence="8" id="KW-1133">Transmembrane helix</keyword>
<reference evidence="17" key="1">
    <citation type="submission" date="2021-02" db="EMBL/GenBank/DDBJ databases">
        <authorList>
            <person name="Bekaert M."/>
        </authorList>
    </citation>
    <scope>NUCLEOTIDE SEQUENCE</scope>
    <source>
        <strain evidence="17">IoA-00</strain>
    </source>
</reference>
<evidence type="ECO:0000256" key="9">
    <source>
        <dbReference type="ARBA" id="ARBA00023034"/>
    </source>
</evidence>
<evidence type="ECO:0000256" key="2">
    <source>
        <dbReference type="ARBA" id="ARBA00004447"/>
    </source>
</evidence>
<dbReference type="Proteomes" id="UP000675881">
    <property type="component" value="Chromosome 9"/>
</dbReference>
<dbReference type="OrthoDB" id="88at2759"/>
<evidence type="ECO:0000256" key="12">
    <source>
        <dbReference type="ARBA" id="ARBA00023157"/>
    </source>
</evidence>
<evidence type="ECO:0000256" key="8">
    <source>
        <dbReference type="ARBA" id="ARBA00022989"/>
    </source>
</evidence>
<feature type="domain" description="Ribosomal protein/NADH dehydrogenase" evidence="16">
    <location>
        <begin position="69"/>
        <end position="142"/>
    </location>
</feature>
<dbReference type="SUPFAM" id="SSF52833">
    <property type="entry name" value="Thioredoxin-like"/>
    <property type="match status" value="1"/>
</dbReference>
<dbReference type="PANTHER" id="PTHR46059">
    <property type="entry name" value="BETA-GALACTOSIDE ALPHA-2,6-SIALYLTRANSFERASE"/>
    <property type="match status" value="1"/>
</dbReference>
<evidence type="ECO:0000256" key="14">
    <source>
        <dbReference type="ARBA" id="ARBA00034249"/>
    </source>
</evidence>
<evidence type="ECO:0000256" key="4">
    <source>
        <dbReference type="ARBA" id="ARBA00022676"/>
    </source>
</evidence>
<dbReference type="GO" id="GO:0003835">
    <property type="term" value="F:beta-galactoside alpha-2,6-sialyltransferase activity"/>
    <property type="evidence" value="ECO:0007669"/>
    <property type="project" value="UniProtKB-EC"/>
</dbReference>
<keyword evidence="9" id="KW-0333">Golgi apparatus</keyword>
<dbReference type="EC" id="2.4.3.1" evidence="15"/>
<evidence type="ECO:0000256" key="13">
    <source>
        <dbReference type="ARBA" id="ARBA00023180"/>
    </source>
</evidence>
<evidence type="ECO:0000256" key="10">
    <source>
        <dbReference type="ARBA" id="ARBA00023128"/>
    </source>
</evidence>
<dbReference type="SMART" id="SM00916">
    <property type="entry name" value="L51_S25_CI-B8"/>
    <property type="match status" value="1"/>
</dbReference>
<dbReference type="Gene3D" id="3.90.1480.20">
    <property type="entry name" value="Glycosyl transferase family 29"/>
    <property type="match status" value="1"/>
</dbReference>
<dbReference type="Pfam" id="PF00777">
    <property type="entry name" value="Glyco_transf_29"/>
    <property type="match status" value="1"/>
</dbReference>
<evidence type="ECO:0000313" key="18">
    <source>
        <dbReference type="Proteomes" id="UP000675881"/>
    </source>
</evidence>
<keyword evidence="6" id="KW-0812">Transmembrane</keyword>
<dbReference type="InterPro" id="IPR036249">
    <property type="entry name" value="Thioredoxin-like_sf"/>
</dbReference>
<evidence type="ECO:0000256" key="6">
    <source>
        <dbReference type="ARBA" id="ARBA00022692"/>
    </source>
</evidence>
<dbReference type="Pfam" id="PF05047">
    <property type="entry name" value="L51_S25_CI-B8"/>
    <property type="match status" value="1"/>
</dbReference>
<sequence>MTLFIVVTSPLLKRQQLKAPLLSQIHIFIQSKDANRNCLIFQAAAFQGSSLIGELDFLLISWLTLKFCKESPSSLGIRNFIESDFVGFAEKNPHVALYLKPRRRRSPVLVAEYLNGERHWQNLRYFTPEEVAAWLDIYNSHSGKEYQYQEKWSYSNYASIQGLWHPFVHKDPSLALATFPNEDSAQPPHLKPSVSSKLIQLYEEQKGLFIFGIMNFLGSFLFLFLCLLTTGTFTYLYIIWTTYWERVSKSEDSRDIHISHSIVRIKYDDTTGRFVANDGYELGEKAALGGSEVYQLVEENYFYEEGESEEMTRIKAFEKQVVSNLRKTFMDYGKKVLAGDFENRFKVKFMGRKGPLLEISKSSSELLCDMKKKVNIHIFRKAVPFHDFVMRFNNAPTFGHEKDVGSKTSLRVVNSQILSEPEFGFLDPKNLYSSSPVLVWDPTNYNASVAEWYSNPDRPFFETFFFSKRLMKPEEPLYLLHPSSLWSLWNWLQSQSKWPLVPNPTTSGFLGLSIAVQHCSIIRIFEYIPSLRYSDKCHYYGNNVESEVGSGGPCTYGAWHPVSAEKLMALALNIGKKKEVYSNGFLTIPGFRGLKC</sequence>
<dbReference type="Gene3D" id="3.40.30.10">
    <property type="entry name" value="Glutaredoxin"/>
    <property type="match status" value="1"/>
</dbReference>
<comment type="similarity">
    <text evidence="3">Belongs to the glycosyltransferase 29 family.</text>
</comment>
<evidence type="ECO:0000256" key="15">
    <source>
        <dbReference type="ARBA" id="ARBA00034329"/>
    </source>
</evidence>
<evidence type="ECO:0000259" key="16">
    <source>
        <dbReference type="SMART" id="SM00916"/>
    </source>
</evidence>
<keyword evidence="13" id="KW-0325">Glycoprotein</keyword>
<evidence type="ECO:0000313" key="17">
    <source>
        <dbReference type="EMBL" id="CAF3036848.1"/>
    </source>
</evidence>
<dbReference type="GO" id="GO:0005739">
    <property type="term" value="C:mitochondrion"/>
    <property type="evidence" value="ECO:0007669"/>
    <property type="project" value="UniProtKB-SubCell"/>
</dbReference>
<evidence type="ECO:0000256" key="7">
    <source>
        <dbReference type="ARBA" id="ARBA00022968"/>
    </source>
</evidence>
<keyword evidence="11" id="KW-0472">Membrane</keyword>
<gene>
    <name evidence="17" type="ORF">LSAA_14540</name>
</gene>
<comment type="subcellular location">
    <subcellularLocation>
        <location evidence="2">Golgi apparatus</location>
        <location evidence="2">Golgi stack membrane</location>
        <topology evidence="2">Single-pass type II membrane protein</topology>
    </subcellularLocation>
    <subcellularLocation>
        <location evidence="1">Mitochondrion</location>
    </subcellularLocation>
</comment>
<organism evidence="17 18">
    <name type="scientific">Lepeophtheirus salmonis</name>
    <name type="common">Salmon louse</name>
    <name type="synonym">Caligus salmonis</name>
    <dbReference type="NCBI Taxonomy" id="72036"/>
    <lineage>
        <taxon>Eukaryota</taxon>
        <taxon>Metazoa</taxon>
        <taxon>Ecdysozoa</taxon>
        <taxon>Arthropoda</taxon>
        <taxon>Crustacea</taxon>
        <taxon>Multicrustacea</taxon>
        <taxon>Hexanauplia</taxon>
        <taxon>Copepoda</taxon>
        <taxon>Siphonostomatoida</taxon>
        <taxon>Caligidae</taxon>
        <taxon>Lepeophtheirus</taxon>
    </lineage>
</organism>
<dbReference type="InterPro" id="IPR007741">
    <property type="entry name" value="Ribosomal_mL43/mS25/NADH_DH"/>
</dbReference>
<comment type="catalytic activity">
    <reaction evidence="14">
        <text>a beta-D-galactoside + CMP-N-acetyl-beta-neuraminate = an N-acetyl-alpha-neuraminyl-(2-&gt;6)-beta-D-galactosyl derivative + CMP + H(+)</text>
        <dbReference type="Rhea" id="RHEA:52104"/>
        <dbReference type="ChEBI" id="CHEBI:15378"/>
        <dbReference type="ChEBI" id="CHEBI:28034"/>
        <dbReference type="ChEBI" id="CHEBI:57812"/>
        <dbReference type="ChEBI" id="CHEBI:60377"/>
        <dbReference type="ChEBI" id="CHEBI:136398"/>
        <dbReference type="EC" id="2.4.3.1"/>
    </reaction>
</comment>
<evidence type="ECO:0000256" key="11">
    <source>
        <dbReference type="ARBA" id="ARBA00023136"/>
    </source>
</evidence>
<keyword evidence="7" id="KW-0735">Signal-anchor</keyword>
<dbReference type="GO" id="GO:0032580">
    <property type="term" value="C:Golgi cisterna membrane"/>
    <property type="evidence" value="ECO:0007669"/>
    <property type="project" value="UniProtKB-SubCell"/>
</dbReference>
<keyword evidence="5 17" id="KW-0808">Transferase</keyword>
<keyword evidence="12" id="KW-1015">Disulfide bond</keyword>
<dbReference type="AlphaFoldDB" id="A0A7R8D5L7"/>
<evidence type="ECO:0000256" key="5">
    <source>
        <dbReference type="ARBA" id="ARBA00022679"/>
    </source>
</evidence>
<evidence type="ECO:0000256" key="1">
    <source>
        <dbReference type="ARBA" id="ARBA00004173"/>
    </source>
</evidence>